<dbReference type="RefSeq" id="WP_126540265.1">
    <property type="nucleotide sequence ID" value="NZ_BSPM01000002.1"/>
</dbReference>
<dbReference type="EMBL" id="SNXY01000008">
    <property type="protein sequence ID" value="TDP84266.1"/>
    <property type="molecule type" value="Genomic_DNA"/>
</dbReference>
<dbReference type="InterPro" id="IPR010607">
    <property type="entry name" value="DUF1194"/>
</dbReference>
<evidence type="ECO:0000313" key="2">
    <source>
        <dbReference type="EMBL" id="TDP84266.1"/>
    </source>
</evidence>
<feature type="domain" description="VWFA" evidence="1">
    <location>
        <begin position="30"/>
        <end position="231"/>
    </location>
</feature>
<name>A0A4R6RF25_9HYPH</name>
<gene>
    <name evidence="2" type="ORF">EDD54_2872</name>
</gene>
<proteinExistence type="predicted"/>
<protein>
    <submittedName>
        <fullName evidence="2">Uncharacterized protein DUF1194</fullName>
    </submittedName>
</protein>
<organism evidence="2 3">
    <name type="scientific">Oharaeibacter diazotrophicus</name>
    <dbReference type="NCBI Taxonomy" id="1920512"/>
    <lineage>
        <taxon>Bacteria</taxon>
        <taxon>Pseudomonadati</taxon>
        <taxon>Pseudomonadota</taxon>
        <taxon>Alphaproteobacteria</taxon>
        <taxon>Hyphomicrobiales</taxon>
        <taxon>Pleomorphomonadaceae</taxon>
        <taxon>Oharaeibacter</taxon>
    </lineage>
</organism>
<reference evidence="2 3" key="1">
    <citation type="submission" date="2019-03" db="EMBL/GenBank/DDBJ databases">
        <title>Genomic Encyclopedia of Type Strains, Phase IV (KMG-IV): sequencing the most valuable type-strain genomes for metagenomic binning, comparative biology and taxonomic classification.</title>
        <authorList>
            <person name="Goeker M."/>
        </authorList>
    </citation>
    <scope>NUCLEOTIDE SEQUENCE [LARGE SCALE GENOMIC DNA]</scope>
    <source>
        <strain evidence="2 3">DSM 102969</strain>
    </source>
</reference>
<dbReference type="Proteomes" id="UP000294547">
    <property type="component" value="Unassembled WGS sequence"/>
</dbReference>
<accession>A0A4R6RF25</accession>
<keyword evidence="3" id="KW-1185">Reference proteome</keyword>
<dbReference type="CDD" id="cd00198">
    <property type="entry name" value="vWFA"/>
    <property type="match status" value="1"/>
</dbReference>
<dbReference type="InterPro" id="IPR036465">
    <property type="entry name" value="vWFA_dom_sf"/>
</dbReference>
<dbReference type="SUPFAM" id="SSF53300">
    <property type="entry name" value="vWA-like"/>
    <property type="match status" value="1"/>
</dbReference>
<comment type="caution">
    <text evidence="2">The sequence shown here is derived from an EMBL/GenBank/DDBJ whole genome shotgun (WGS) entry which is preliminary data.</text>
</comment>
<dbReference type="AlphaFoldDB" id="A0A4R6RF25"/>
<sequence>MRVPSVALAILVCCATASTGRGAPEPVDLELVLLADVSDSMDRAERTLQRRGYAAAFRDPSVADAVATGPIGRIAVTYVEYADVGLSRVVVPWAVLATAEDSRRFADAVEAAPLHGQSRTSISAALTFAAQLIDDNDVEGVRRVVDVSGDGPNNQGEPLPAARAAVLGRGIVINGLPIRFDPDDPGDPLTRRFDMRRLPDYYEDCVIGGPDSFMVTVTGRADLMEGIRRKLAMEIAGLPTPPILRVALRSGPRVPC</sequence>
<evidence type="ECO:0000313" key="3">
    <source>
        <dbReference type="Proteomes" id="UP000294547"/>
    </source>
</evidence>
<evidence type="ECO:0000259" key="1">
    <source>
        <dbReference type="PROSITE" id="PS50234"/>
    </source>
</evidence>
<dbReference type="InterPro" id="IPR002035">
    <property type="entry name" value="VWF_A"/>
</dbReference>
<dbReference type="Gene3D" id="3.40.50.410">
    <property type="entry name" value="von Willebrand factor, type A domain"/>
    <property type="match status" value="1"/>
</dbReference>
<dbReference type="PROSITE" id="PS50234">
    <property type="entry name" value="VWFA"/>
    <property type="match status" value="1"/>
</dbReference>
<dbReference type="Pfam" id="PF06707">
    <property type="entry name" value="DUF1194"/>
    <property type="match status" value="1"/>
</dbReference>
<dbReference type="OrthoDB" id="9792179at2"/>